<dbReference type="EMBL" id="JAPFFF010000055">
    <property type="protein sequence ID" value="KAK8838582.1"/>
    <property type="molecule type" value="Genomic_DNA"/>
</dbReference>
<dbReference type="InterPro" id="IPR049713">
    <property type="entry name" value="Pr6Pr-like"/>
</dbReference>
<evidence type="ECO:0000313" key="2">
    <source>
        <dbReference type="EMBL" id="KAK8838582.1"/>
    </source>
</evidence>
<keyword evidence="1" id="KW-0472">Membrane</keyword>
<reference evidence="2 3" key="1">
    <citation type="submission" date="2024-04" db="EMBL/GenBank/DDBJ databases">
        <title>Tritrichomonas musculus Genome.</title>
        <authorList>
            <person name="Alves-Ferreira E."/>
            <person name="Grigg M."/>
            <person name="Lorenzi H."/>
            <person name="Galac M."/>
        </authorList>
    </citation>
    <scope>NUCLEOTIDE SEQUENCE [LARGE SCALE GENOMIC DNA]</scope>
    <source>
        <strain evidence="2 3">EAF2021</strain>
    </source>
</reference>
<comment type="caution">
    <text evidence="2">The sequence shown here is derived from an EMBL/GenBank/DDBJ whole genome shotgun (WGS) entry which is preliminary data.</text>
</comment>
<protein>
    <submittedName>
        <fullName evidence="2">Uncharacterized protein</fullName>
    </submittedName>
</protein>
<feature type="transmembrane region" description="Helical" evidence="1">
    <location>
        <begin position="16"/>
        <end position="33"/>
    </location>
</feature>
<sequence>MNPNFRSSFVYQAQDILVHYITPLLTIPDYLLFCGKNSFLSFYPFAWLSLLFVYLIVVFVISQYIPVIPSKTSRYPCFFLDVDLIGDENVIKYVGGLALGLISFAYIMVIFDYLMNAEIKLKNNKEKTDQ</sequence>
<gene>
    <name evidence="2" type="ORF">M9Y10_033214</name>
</gene>
<proteinExistence type="predicted"/>
<dbReference type="NCBIfam" id="NF038065">
    <property type="entry name" value="Pr6Pr"/>
    <property type="match status" value="1"/>
</dbReference>
<accession>A0ABR2GXD0</accession>
<evidence type="ECO:0000313" key="3">
    <source>
        <dbReference type="Proteomes" id="UP001470230"/>
    </source>
</evidence>
<organism evidence="2 3">
    <name type="scientific">Tritrichomonas musculus</name>
    <dbReference type="NCBI Taxonomy" id="1915356"/>
    <lineage>
        <taxon>Eukaryota</taxon>
        <taxon>Metamonada</taxon>
        <taxon>Parabasalia</taxon>
        <taxon>Tritrichomonadida</taxon>
        <taxon>Tritrichomonadidae</taxon>
        <taxon>Tritrichomonas</taxon>
    </lineage>
</organism>
<keyword evidence="1" id="KW-1133">Transmembrane helix</keyword>
<dbReference type="Proteomes" id="UP001470230">
    <property type="component" value="Unassembled WGS sequence"/>
</dbReference>
<feature type="transmembrane region" description="Helical" evidence="1">
    <location>
        <begin position="45"/>
        <end position="65"/>
    </location>
</feature>
<name>A0ABR2GXD0_9EUKA</name>
<keyword evidence="3" id="KW-1185">Reference proteome</keyword>
<keyword evidence="1" id="KW-0812">Transmembrane</keyword>
<evidence type="ECO:0000256" key="1">
    <source>
        <dbReference type="SAM" id="Phobius"/>
    </source>
</evidence>
<feature type="transmembrane region" description="Helical" evidence="1">
    <location>
        <begin position="93"/>
        <end position="115"/>
    </location>
</feature>